<dbReference type="Gene3D" id="3.30.230.10">
    <property type="match status" value="1"/>
</dbReference>
<proteinExistence type="inferred from homology"/>
<evidence type="ECO:0000256" key="3">
    <source>
        <dbReference type="SAM" id="MobiDB-lite"/>
    </source>
</evidence>
<feature type="region of interest" description="Disordered" evidence="3">
    <location>
        <begin position="1"/>
        <end position="38"/>
    </location>
</feature>
<dbReference type="SMART" id="SM01340">
    <property type="entry name" value="DNA_mis_repair"/>
    <property type="match status" value="1"/>
</dbReference>
<dbReference type="InterPro" id="IPR014790">
    <property type="entry name" value="MutL_C"/>
</dbReference>
<evidence type="ECO:0000259" key="6">
    <source>
        <dbReference type="SMART" id="SM01340"/>
    </source>
</evidence>
<dbReference type="FunFam" id="3.30.230.10:FF:000054">
    <property type="entry name" value="DNA mismatch repair protein PMS1"/>
    <property type="match status" value="1"/>
</dbReference>
<dbReference type="GO" id="GO:0016887">
    <property type="term" value="F:ATP hydrolysis activity"/>
    <property type="evidence" value="ECO:0007669"/>
    <property type="project" value="InterPro"/>
</dbReference>
<dbReference type="InterPro" id="IPR014721">
    <property type="entry name" value="Ribsml_uS5_D2-typ_fold_subgr"/>
</dbReference>
<dbReference type="OrthoDB" id="10254304at2759"/>
<dbReference type="Pfam" id="PF08676">
    <property type="entry name" value="MutL_C"/>
    <property type="match status" value="1"/>
</dbReference>
<dbReference type="InterPro" id="IPR020568">
    <property type="entry name" value="Ribosomal_Su5_D2-typ_SF"/>
</dbReference>
<dbReference type="GO" id="GO:0005524">
    <property type="term" value="F:ATP binding"/>
    <property type="evidence" value="ECO:0007669"/>
    <property type="project" value="InterPro"/>
</dbReference>
<dbReference type="InterPro" id="IPR002099">
    <property type="entry name" value="MutL/Mlh/PMS"/>
</dbReference>
<comment type="similarity">
    <text evidence="1">Belongs to the DNA mismatch repair MutL/HexB family.</text>
</comment>
<evidence type="ECO:0000259" key="5">
    <source>
        <dbReference type="SMART" id="SM00853"/>
    </source>
</evidence>
<keyword evidence="8" id="KW-1185">Reference proteome</keyword>
<dbReference type="InterPro" id="IPR042120">
    <property type="entry name" value="MutL_C_dimsub"/>
</dbReference>
<dbReference type="Gene3D" id="3.30.565.10">
    <property type="entry name" value="Histidine kinase-like ATPase, C-terminal domain"/>
    <property type="match status" value="1"/>
</dbReference>
<dbReference type="InterPro" id="IPR038973">
    <property type="entry name" value="MutL/Mlh/Pms-like"/>
</dbReference>
<sequence length="1123" mass="123331">MRLQQLPQPNQTRRRDQQPLDDHRLRPPQRRPSAITGKSPLNVVKNILALHHLLDYFDAAKLHKTPDSSVLSATLYQTTGNAAGNLGFVNITDLKGSKIGFGSGTSGSSIDSAYTKSVKQYHTLASYSPVGTLKQTKGKITSLATNGAGKYEFSVKTADDSVSLDTGCDTSRIASVVLDSTPLCISTVDSLLLPVRPINKNVVHRICAGQVILDLSSAVKELVENSLDAGATSIEIALKDYGQESFQVIDNGSGISPHNFKVLALKHHTSKLLDFPDLQLLTTFGFRGEALSSLCALGDLTVETRTVNEVVATHLTYDRTGVLAAERKTARQVGTTVTVKKLFSTLPVRSKEFHRNIRKEYGKLISLLNAYALIAKGVRIVCTNTTEKNARSAVLRTQGSGSLKENIVTVFGTSTFSCLEPVNISTSDGCVVEGFVSKSGNGSGRNIGDRQLFFVNGRPVDMPKVGKLVNELYRGANSKQYPIAIMNFSVPTRSYDVNVTPDKRKIFFSDESSILQSLREALEKIYSSNQVSYSVNRIDELNEDMLTSDIYSPHEKSQRPSKHSSTDDSAVHEERDGIRDSFDEGMIQSGSGCSAIEEFALGVHGNQKNKISASPDKQIVDLVSDKTDKHSILQSRLTQKGAVSTVNSLGQSSAVQMSLTKFVTVNKRKHESIETALSEVPLLRNGPPMGRSRESNSSKCTAFPRSPDNCVVDDDSNKTNNTEPQPAKITGIKSVFGEAGMSILYPCEDRKKNARDEEDASTMFPCVERKQNEAIETFKLGEQKTQKRAIDDNSEPTTPISKKSQLAPQDLSDAPIPIQSPGVASIDSPVVSSGSKVGFSLQFSFKDLISRRKQRLSRLGYIRRSSGRINLGSGFTAASLELSQVVNEEGKAKALAAATIELERLFKKEDFKQMKVIGQFNLGFIIGKLDQDLFIVDQHAADEKYNYERLSRTTILNQQPLLRPLKVELAPEEEIVISMHMDTFRIALIFVTFSVMYAIDLIAMLAPGCMKKNGFLLEEDVTAPSGRRFILKAVPFSKNITFGIADIKELISILSDSHGECAMIGTYRSDTTDSVCPPKILEHLAVLKSPWNCPHGRPTMRHLVDLRTVRKRTDEEEVETELC</sequence>
<feature type="compositionally biased region" description="Basic and acidic residues" evidence="3">
    <location>
        <begin position="13"/>
        <end position="25"/>
    </location>
</feature>
<dbReference type="GO" id="GO:0030983">
    <property type="term" value="F:mismatched DNA binding"/>
    <property type="evidence" value="ECO:0007669"/>
    <property type="project" value="InterPro"/>
</dbReference>
<dbReference type="Gene3D" id="3.30.1540.20">
    <property type="entry name" value="MutL, C-terminal domain, dimerisation subdomain"/>
    <property type="match status" value="2"/>
</dbReference>
<evidence type="ECO:0000313" key="7">
    <source>
        <dbReference type="EMBL" id="GFP85606.1"/>
    </source>
</evidence>
<evidence type="ECO:0000256" key="1">
    <source>
        <dbReference type="ARBA" id="ARBA00006082"/>
    </source>
</evidence>
<feature type="compositionally biased region" description="Polar residues" evidence="3">
    <location>
        <begin position="1"/>
        <end position="11"/>
    </location>
</feature>
<feature type="domain" description="DNA mismatch repair protein S5" evidence="6">
    <location>
        <begin position="407"/>
        <end position="527"/>
    </location>
</feature>
<dbReference type="PANTHER" id="PTHR10073">
    <property type="entry name" value="DNA MISMATCH REPAIR PROTEIN MLH, PMS, MUTL"/>
    <property type="match status" value="1"/>
</dbReference>
<protein>
    <submittedName>
        <fullName evidence="7">DNA mismatch repair protein pms1</fullName>
    </submittedName>
</protein>
<dbReference type="Proteomes" id="UP000653305">
    <property type="component" value="Unassembled WGS sequence"/>
</dbReference>
<dbReference type="SUPFAM" id="SSF54211">
    <property type="entry name" value="Ribosomal protein S5 domain 2-like"/>
    <property type="match status" value="1"/>
</dbReference>
<dbReference type="InterPro" id="IPR037198">
    <property type="entry name" value="MutL_C_sf"/>
</dbReference>
<dbReference type="GO" id="GO:0032389">
    <property type="term" value="C:MutLalpha complex"/>
    <property type="evidence" value="ECO:0007669"/>
    <property type="project" value="TreeGrafter"/>
</dbReference>
<feature type="region of interest" description="Disordered" evidence="3">
    <location>
        <begin position="778"/>
        <end position="819"/>
    </location>
</feature>
<dbReference type="SMART" id="SM00853">
    <property type="entry name" value="MutL_C"/>
    <property type="match status" value="1"/>
</dbReference>
<dbReference type="FunFam" id="3.30.565.10:FF:000014">
    <property type="entry name" value="Mismatch repair endonuclease pms1, putative"/>
    <property type="match status" value="1"/>
</dbReference>
<comment type="caution">
    <text evidence="7">The sequence shown here is derived from an EMBL/GenBank/DDBJ whole genome shotgun (WGS) entry which is preliminary data.</text>
</comment>
<accession>A0A830BF66</accession>
<dbReference type="CDD" id="cd16926">
    <property type="entry name" value="HATPase_MutL-MLH-PMS-like"/>
    <property type="match status" value="1"/>
</dbReference>
<feature type="compositionally biased region" description="Basic and acidic residues" evidence="3">
    <location>
        <begin position="779"/>
        <end position="791"/>
    </location>
</feature>
<dbReference type="CDD" id="cd03484">
    <property type="entry name" value="MutL_Trans_hPMS_2_like"/>
    <property type="match status" value="1"/>
</dbReference>
<evidence type="ECO:0000256" key="4">
    <source>
        <dbReference type="SAM" id="Phobius"/>
    </source>
</evidence>
<keyword evidence="4" id="KW-1133">Transmembrane helix</keyword>
<name>A0A830BF66_9LAMI</name>
<dbReference type="Pfam" id="PF01119">
    <property type="entry name" value="DNA_mis_repair"/>
    <property type="match status" value="1"/>
</dbReference>
<dbReference type="GO" id="GO:0006298">
    <property type="term" value="P:mismatch repair"/>
    <property type="evidence" value="ECO:0007669"/>
    <property type="project" value="InterPro"/>
</dbReference>
<feature type="domain" description="MutL C-terminal dimerisation" evidence="5">
    <location>
        <begin position="916"/>
        <end position="1099"/>
    </location>
</feature>
<dbReference type="Pfam" id="PF13589">
    <property type="entry name" value="HATPase_c_3"/>
    <property type="match status" value="1"/>
</dbReference>
<dbReference type="NCBIfam" id="TIGR00585">
    <property type="entry name" value="mutl"/>
    <property type="match status" value="1"/>
</dbReference>
<keyword evidence="4" id="KW-0472">Membrane</keyword>
<organism evidence="7 8">
    <name type="scientific">Phtheirospermum japonicum</name>
    <dbReference type="NCBI Taxonomy" id="374723"/>
    <lineage>
        <taxon>Eukaryota</taxon>
        <taxon>Viridiplantae</taxon>
        <taxon>Streptophyta</taxon>
        <taxon>Embryophyta</taxon>
        <taxon>Tracheophyta</taxon>
        <taxon>Spermatophyta</taxon>
        <taxon>Magnoliopsida</taxon>
        <taxon>eudicotyledons</taxon>
        <taxon>Gunneridae</taxon>
        <taxon>Pentapetalae</taxon>
        <taxon>asterids</taxon>
        <taxon>lamiids</taxon>
        <taxon>Lamiales</taxon>
        <taxon>Orobanchaceae</taxon>
        <taxon>Orobanchaceae incertae sedis</taxon>
        <taxon>Phtheirospermum</taxon>
    </lineage>
</organism>
<dbReference type="AlphaFoldDB" id="A0A830BF66"/>
<keyword evidence="4" id="KW-0812">Transmembrane</keyword>
<dbReference type="InterPro" id="IPR013507">
    <property type="entry name" value="DNA_mismatch_S5_2-like"/>
</dbReference>
<feature type="compositionally biased region" description="Basic and acidic residues" evidence="3">
    <location>
        <begin position="552"/>
        <end position="574"/>
    </location>
</feature>
<reference evidence="7" key="1">
    <citation type="submission" date="2020-07" db="EMBL/GenBank/DDBJ databases">
        <title>Ethylene signaling mediates host invasion by parasitic plants.</title>
        <authorList>
            <person name="Yoshida S."/>
        </authorList>
    </citation>
    <scope>NUCLEOTIDE SEQUENCE</scope>
    <source>
        <strain evidence="7">Okayama</strain>
    </source>
</reference>
<dbReference type="GO" id="GO:0140664">
    <property type="term" value="F:ATP-dependent DNA damage sensor activity"/>
    <property type="evidence" value="ECO:0007669"/>
    <property type="project" value="InterPro"/>
</dbReference>
<gene>
    <name evidence="7" type="ORF">PHJA_000704300</name>
</gene>
<feature type="region of interest" description="Disordered" evidence="3">
    <location>
        <begin position="682"/>
        <end position="727"/>
    </location>
</feature>
<dbReference type="SUPFAM" id="SSF118116">
    <property type="entry name" value="DNA mismatch repair protein MutL"/>
    <property type="match status" value="1"/>
</dbReference>
<evidence type="ECO:0000256" key="2">
    <source>
        <dbReference type="ARBA" id="ARBA00022763"/>
    </source>
</evidence>
<feature type="region of interest" description="Disordered" evidence="3">
    <location>
        <begin position="551"/>
        <end position="574"/>
    </location>
</feature>
<dbReference type="PANTHER" id="PTHR10073:SF52">
    <property type="entry name" value="MISMATCH REPAIR ENDONUCLEASE PMS2"/>
    <property type="match status" value="1"/>
</dbReference>
<dbReference type="PROSITE" id="PS00058">
    <property type="entry name" value="DNA_MISMATCH_REPAIR_1"/>
    <property type="match status" value="1"/>
</dbReference>
<dbReference type="EMBL" id="BMAC01000109">
    <property type="protein sequence ID" value="GFP85606.1"/>
    <property type="molecule type" value="Genomic_DNA"/>
</dbReference>
<evidence type="ECO:0000313" key="8">
    <source>
        <dbReference type="Proteomes" id="UP000653305"/>
    </source>
</evidence>
<dbReference type="SUPFAM" id="SSF55874">
    <property type="entry name" value="ATPase domain of HSP90 chaperone/DNA topoisomerase II/histidine kinase"/>
    <property type="match status" value="1"/>
</dbReference>
<feature type="compositionally biased region" description="Polar residues" evidence="3">
    <location>
        <begin position="795"/>
        <end position="807"/>
    </location>
</feature>
<dbReference type="InterPro" id="IPR036890">
    <property type="entry name" value="HATPase_C_sf"/>
</dbReference>
<dbReference type="InterPro" id="IPR014762">
    <property type="entry name" value="DNA_mismatch_repair_CS"/>
</dbReference>
<feature type="transmembrane region" description="Helical" evidence="4">
    <location>
        <begin position="986"/>
        <end position="1006"/>
    </location>
</feature>
<keyword evidence="2" id="KW-0227">DNA damage</keyword>